<feature type="domain" description="PcRGLX/YetA-like N-terminal RIFT barrel" evidence="2">
    <location>
        <begin position="45"/>
        <end position="99"/>
    </location>
</feature>
<evidence type="ECO:0000313" key="3">
    <source>
        <dbReference type="EMBL" id="BAW79864.1"/>
    </source>
</evidence>
<name>A0A1Q2SL72_9GAMM</name>
<gene>
    <name evidence="3" type="ORF">TAO_0494</name>
</gene>
<feature type="compositionally biased region" description="Low complexity" evidence="1">
    <location>
        <begin position="931"/>
        <end position="958"/>
    </location>
</feature>
<feature type="region of interest" description="Disordered" evidence="1">
    <location>
        <begin position="203"/>
        <end position="222"/>
    </location>
</feature>
<dbReference type="SUPFAM" id="SSF117281">
    <property type="entry name" value="Kelch motif"/>
    <property type="match status" value="1"/>
</dbReference>
<reference evidence="3 4" key="1">
    <citation type="journal article" date="2017" name="ISME J.">
        <title>An acid-tolerant ammonia-oxidizing ?-proteobacterium from soil.</title>
        <authorList>
            <person name="Hayatsu M."/>
            <person name="Tago K."/>
            <person name="Uchiyama I."/>
            <person name="Toyoda A."/>
            <person name="Wang Y."/>
            <person name="Shimomura Y."/>
            <person name="Okubo T."/>
            <person name="Kurisu F."/>
            <person name="Hirono Y."/>
            <person name="Nonaka K."/>
            <person name="Akiyama H."/>
            <person name="Itoh T."/>
            <person name="Takami H."/>
        </authorList>
    </citation>
    <scope>NUCLEOTIDE SEQUENCE [LARGE SCALE GENOMIC DNA]</scope>
    <source>
        <strain evidence="3 4">TAO100</strain>
    </source>
</reference>
<dbReference type="KEGG" id="ntt:TAO_0494"/>
<keyword evidence="4" id="KW-1185">Reference proteome</keyword>
<dbReference type="Pfam" id="PF19501">
    <property type="entry name" value="PcRGLX_1st"/>
    <property type="match status" value="1"/>
</dbReference>
<dbReference type="Gene3D" id="2.120.10.80">
    <property type="entry name" value="Kelch-type beta propeller"/>
    <property type="match status" value="1"/>
</dbReference>
<protein>
    <submittedName>
        <fullName evidence="3">Hypothetical conserved protein</fullName>
    </submittedName>
</protein>
<evidence type="ECO:0000256" key="1">
    <source>
        <dbReference type="SAM" id="MobiDB-lite"/>
    </source>
</evidence>
<evidence type="ECO:0000313" key="4">
    <source>
        <dbReference type="Proteomes" id="UP000243679"/>
    </source>
</evidence>
<evidence type="ECO:0000259" key="2">
    <source>
        <dbReference type="Pfam" id="PF19501"/>
    </source>
</evidence>
<dbReference type="Proteomes" id="UP000243679">
    <property type="component" value="Chromosome"/>
</dbReference>
<feature type="region of interest" description="Disordered" evidence="1">
    <location>
        <begin position="109"/>
        <end position="138"/>
    </location>
</feature>
<feature type="compositionally biased region" description="Low complexity" evidence="1">
    <location>
        <begin position="911"/>
        <end position="923"/>
    </location>
</feature>
<sequence length="1366" mass="145806">MIKKNNWGIGLLLGVLLALSISTPSRGAGSAIVIDNVMSQFSGSQTNVPVTFGQIFKAGDVPKGTTVAAMINNQAVPLQVDVKASYPDGSLRHAVLTAQIPSLAGNSQQSLQLSTTASSSGAPLPTPPQSTPPLTGNDQESLQQLTADLSALGTPPATIAKITALLANNPQEVSVLLAQNLSAPGMSPTTISQLVASLSSNTQGASQSSTATSPAPSTTASSAGATSITLSQLLATSYDAIASVTLNGAVYTVAARTLLEAAESAGQCAAWGTSCNIWLEGSLVSEWVVNGSVQSSDGTSNPNLRVYFAIRAYGGANPGEIAYVSTDIIFENTWAYTLPALLEYSATVTSGSASFSSETLSQYPYTRWHKVLWWNEQQPQVYVQQNTQYIQETGAISRYMALSPAESYLANLPQSCPPLQICDQEKAMGEEGAQDGIGPLPLWTTVYIENPDIRAYNNMLANTDGIGPYSVHYRDQATGWPVSIQRHPYITITNWGYANHAGYNGSSAIDKSYLADLLPPNCTNCNNPDSYDTAHQPSVAYVPYMVTGSYYYMSELALDASYNEIWSDPPARKYATGLIGNYAQPQPRGIAWTIRNVADAAYLLPDNYPLKAEFNEDINNNLTFFNTTYSNNPSANIFGVPQPFRDDGSQPWQMSPFMHAFLVWSFQHLADLGFSEAAAFVKWLGQYEIHVMTAWQQEPTGFCWTLAETYNLPVQTPSGDWLTYDEAYAQKWPTLKGLTCNSPQMAQALTAVGLPDKGYGPYQVGQMFDHAYANDGFPANLQIALAALVDAGVANAQSAWNIFQSRSVQPSGEDTYNDYPNFALLPRSATNEPIVNIFAKPNPMVSGKASIIYWDASAATSCSAPWMSNTETDGSLQVVTSGGNKTYSVGCTGSNGSSEASFTLYAVGNEPPSSSALSSSSGSGSKGNEGGSSSSSSGSGSGDPPSVPPNNGDPSSSNDPPPLGVLPPPSGALGSIAADCANLQTCTLTVETKGPFPDLDADGMGWSSGEYAQLSDGRSCILFLLGHTTDGNQNNSVRCFNAATDQFSYLLPNTENDQFAISGNGIAVRDNMTMLNVPNVGLLVFGGAYGNIMPSGTPWDGFLDYNLGQWTFINNIYKLFIPPSNFFTLDGSVEVASWSSMNPATAWSQARNVGFVYGGDNHAGDPSNALTLVQPNSNGDGLFSLESITPPPLGTMPCTFVRNNAVAVGNWAYVVGGRCDHATGGVYDENAFRRFNLQNQTWQTLAPLPHPRRMPVVTYDSHSGYIVVYGGNGLDQPTPNDQNQPGYWPAHNSVYLWNVATQGPWLDITEQANMPYIRNGAGAYDPTTGWHCYRPGNVYDANGNVISPTSATRSVSCMQLEFTSSK</sequence>
<dbReference type="InterPro" id="IPR048329">
    <property type="entry name" value="PcRGLX_1st"/>
</dbReference>
<feature type="compositionally biased region" description="Pro residues" evidence="1">
    <location>
        <begin position="959"/>
        <end position="970"/>
    </location>
</feature>
<proteinExistence type="predicted"/>
<accession>A0A1Q2SL72</accession>
<dbReference type="RefSeq" id="WP_197702506.1">
    <property type="nucleotide sequence ID" value="NZ_AP014836.1"/>
</dbReference>
<feature type="compositionally biased region" description="Low complexity" evidence="1">
    <location>
        <begin position="109"/>
        <end position="120"/>
    </location>
</feature>
<dbReference type="EMBL" id="AP014836">
    <property type="protein sequence ID" value="BAW79864.1"/>
    <property type="molecule type" value="Genomic_DNA"/>
</dbReference>
<feature type="region of interest" description="Disordered" evidence="1">
    <location>
        <begin position="911"/>
        <end position="970"/>
    </location>
</feature>
<dbReference type="InterPro" id="IPR015915">
    <property type="entry name" value="Kelch-typ_b-propeller"/>
</dbReference>
<organism evidence="3 4">
    <name type="scientific">Candidatus Nitrosoglobus terrae</name>
    <dbReference type="NCBI Taxonomy" id="1630141"/>
    <lineage>
        <taxon>Bacteria</taxon>
        <taxon>Pseudomonadati</taxon>
        <taxon>Pseudomonadota</taxon>
        <taxon>Gammaproteobacteria</taxon>
        <taxon>Chromatiales</taxon>
        <taxon>Chromatiaceae</taxon>
        <taxon>Candidatus Nitrosoglobus</taxon>
    </lineage>
</organism>